<evidence type="ECO:0000313" key="2">
    <source>
        <dbReference type="EMBL" id="CAE0121482.1"/>
    </source>
</evidence>
<dbReference type="EMBL" id="HBHX01039987">
    <property type="protein sequence ID" value="CAE0121482.1"/>
    <property type="molecule type" value="Transcribed_RNA"/>
</dbReference>
<reference evidence="2" key="1">
    <citation type="submission" date="2021-01" db="EMBL/GenBank/DDBJ databases">
        <authorList>
            <person name="Corre E."/>
            <person name="Pelletier E."/>
            <person name="Niang G."/>
            <person name="Scheremetjew M."/>
            <person name="Finn R."/>
            <person name="Kale V."/>
            <person name="Holt S."/>
            <person name="Cochrane G."/>
            <person name="Meng A."/>
            <person name="Brown T."/>
            <person name="Cohen L."/>
        </authorList>
    </citation>
    <scope>NUCLEOTIDE SEQUENCE</scope>
    <source>
        <strain evidence="2">CCMP281</strain>
    </source>
</reference>
<evidence type="ECO:0000256" key="1">
    <source>
        <dbReference type="SAM" id="MobiDB-lite"/>
    </source>
</evidence>
<feature type="region of interest" description="Disordered" evidence="1">
    <location>
        <begin position="85"/>
        <end position="106"/>
    </location>
</feature>
<gene>
    <name evidence="2" type="ORF">HERI1096_LOCUS22183</name>
</gene>
<accession>A0A7S3F3U3</accession>
<dbReference type="AlphaFoldDB" id="A0A7S3F3U3"/>
<organism evidence="2">
    <name type="scientific">Haptolina ericina</name>
    <dbReference type="NCBI Taxonomy" id="156174"/>
    <lineage>
        <taxon>Eukaryota</taxon>
        <taxon>Haptista</taxon>
        <taxon>Haptophyta</taxon>
        <taxon>Prymnesiophyceae</taxon>
        <taxon>Prymnesiales</taxon>
        <taxon>Prymnesiaceae</taxon>
        <taxon>Haptolina</taxon>
    </lineage>
</organism>
<name>A0A7S3F3U3_9EUKA</name>
<protein>
    <submittedName>
        <fullName evidence="2">Uncharacterized protein</fullName>
    </submittedName>
</protein>
<sequence length="106" mass="11718">MDSVTSNTTTLCMVYVRLVRDFTVLSYLSTVCSATSDKNSSTRAVPADHQASCFQARRQSQNHKRYHWVSLLLQVADPISDVMSSQQSSTDIGHYKHTGGGASRSF</sequence>
<proteinExistence type="predicted"/>